<dbReference type="InterPro" id="IPR029063">
    <property type="entry name" value="SAM-dependent_MTases_sf"/>
</dbReference>
<dbReference type="AlphaFoldDB" id="A0A6P8RNB2"/>
<dbReference type="PANTHER" id="PTHR43675:SF1">
    <property type="entry name" value="RIKEN CDNA 2700097O09 GENE"/>
    <property type="match status" value="1"/>
</dbReference>
<organism evidence="1 2">
    <name type="scientific">Geotrypetes seraphini</name>
    <name type="common">Gaboon caecilian</name>
    <name type="synonym">Caecilia seraphini</name>
    <dbReference type="NCBI Taxonomy" id="260995"/>
    <lineage>
        <taxon>Eukaryota</taxon>
        <taxon>Metazoa</taxon>
        <taxon>Chordata</taxon>
        <taxon>Craniata</taxon>
        <taxon>Vertebrata</taxon>
        <taxon>Euteleostomi</taxon>
        <taxon>Amphibia</taxon>
        <taxon>Gymnophiona</taxon>
        <taxon>Geotrypetes</taxon>
    </lineage>
</organism>
<proteinExistence type="predicted"/>
<protein>
    <submittedName>
        <fullName evidence="2">Uncharacterized protein LOC117363414 isoform X1</fullName>
    </submittedName>
</protein>
<dbReference type="OrthoDB" id="15794at2759"/>
<dbReference type="Gene3D" id="3.40.50.150">
    <property type="entry name" value="Vaccinia Virus protein VP39"/>
    <property type="match status" value="1"/>
</dbReference>
<dbReference type="GeneID" id="117363414"/>
<dbReference type="InParanoid" id="A0A6P8RNB2"/>
<reference evidence="2" key="1">
    <citation type="submission" date="2025-08" db="UniProtKB">
        <authorList>
            <consortium name="RefSeq"/>
        </authorList>
    </citation>
    <scope>IDENTIFICATION</scope>
</reference>
<evidence type="ECO:0000313" key="1">
    <source>
        <dbReference type="Proteomes" id="UP000515159"/>
    </source>
</evidence>
<dbReference type="PANTHER" id="PTHR43675">
    <property type="entry name" value="ARSENITE METHYLTRANSFERASE"/>
    <property type="match status" value="1"/>
</dbReference>
<accession>A0A6P8RNB2</accession>
<dbReference type="KEGG" id="gsh:117363414"/>
<keyword evidence="1" id="KW-1185">Reference proteome</keyword>
<dbReference type="RefSeq" id="XP_033806967.1">
    <property type="nucleotide sequence ID" value="XM_033951076.1"/>
</dbReference>
<name>A0A6P8RNB2_GEOSA</name>
<gene>
    <name evidence="2" type="primary">LOC117363414</name>
</gene>
<sequence length="300" mass="34348">MDFSMAKGAISSVLRQVSPRELPKLIEWLKTNDFNEFFWDNNDAILQNIAEDLRSCMPVDAMLESEHRAIEKMKQKPEPTIHVDAFLYSDDIVDALCEEGKMSRHYCVSCGSHQIAPLAFLSHSFSRVELKFLYQHVLPDLTGKILIDTGSRLGAVIFGGYLYSSAAQLQGVEINADFCRLQEMILRKYHFADRIQVIQADVCTQASFLQAADVVVLNNVFEYFLEEAEQCRAWIYINSNVRKRGTFLVTVPSLEESLHRLQTGIDLSQWVKEIQLDYNVYLGKETDEDALSHIHLYQVL</sequence>
<dbReference type="InterPro" id="IPR026669">
    <property type="entry name" value="Arsenite_MeTrfase-like"/>
</dbReference>
<evidence type="ECO:0000313" key="2">
    <source>
        <dbReference type="RefSeq" id="XP_033806967.1"/>
    </source>
</evidence>
<dbReference type="SUPFAM" id="SSF53335">
    <property type="entry name" value="S-adenosyl-L-methionine-dependent methyltransferases"/>
    <property type="match status" value="1"/>
</dbReference>
<dbReference type="GO" id="GO:0008168">
    <property type="term" value="F:methyltransferase activity"/>
    <property type="evidence" value="ECO:0007669"/>
    <property type="project" value="TreeGrafter"/>
</dbReference>
<dbReference type="Proteomes" id="UP000515159">
    <property type="component" value="Chromosome 7"/>
</dbReference>